<dbReference type="Pfam" id="PF00614">
    <property type="entry name" value="PLDc"/>
    <property type="match status" value="1"/>
</dbReference>
<dbReference type="EMBL" id="FOMX01000035">
    <property type="protein sequence ID" value="SFF21411.1"/>
    <property type="molecule type" value="Genomic_DNA"/>
</dbReference>
<dbReference type="Proteomes" id="UP000199400">
    <property type="component" value="Unassembled WGS sequence"/>
</dbReference>
<dbReference type="Pfam" id="PF13091">
    <property type="entry name" value="PLDc_2"/>
    <property type="match status" value="1"/>
</dbReference>
<feature type="domain" description="PLD phosphodiesterase" evidence="4">
    <location>
        <begin position="351"/>
        <end position="378"/>
    </location>
</feature>
<dbReference type="GO" id="GO:0004630">
    <property type="term" value="F:phospholipase D activity"/>
    <property type="evidence" value="ECO:0007669"/>
    <property type="project" value="TreeGrafter"/>
</dbReference>
<dbReference type="AlphaFoldDB" id="A0A1I2GXX4"/>
<dbReference type="InterPro" id="IPR001736">
    <property type="entry name" value="PLipase_D/transphosphatidylase"/>
</dbReference>
<keyword evidence="3" id="KW-0443">Lipid metabolism</keyword>
<dbReference type="SMART" id="SM00155">
    <property type="entry name" value="PLDc"/>
    <property type="match status" value="2"/>
</dbReference>
<dbReference type="InterPro" id="IPR015679">
    <property type="entry name" value="PLipase_D_fam"/>
</dbReference>
<dbReference type="Gene3D" id="3.30.870.10">
    <property type="entry name" value="Endonuclease Chain A"/>
    <property type="match status" value="2"/>
</dbReference>
<dbReference type="InterPro" id="IPR025202">
    <property type="entry name" value="PLD-like_dom"/>
</dbReference>
<keyword evidence="2" id="KW-0378">Hydrolase</keyword>
<keyword evidence="6" id="KW-1185">Reference proteome</keyword>
<evidence type="ECO:0000256" key="1">
    <source>
        <dbReference type="ARBA" id="ARBA00022737"/>
    </source>
</evidence>
<dbReference type="RefSeq" id="WP_096331831.1">
    <property type="nucleotide sequence ID" value="NZ_FOMX01000035.1"/>
</dbReference>
<dbReference type="CDD" id="cd09140">
    <property type="entry name" value="PLDc_vPLD1_2_like_bac_1"/>
    <property type="match status" value="1"/>
</dbReference>
<gene>
    <name evidence="5" type="ORF">SAMN02745121_07549</name>
</gene>
<dbReference type="GO" id="GO:0009395">
    <property type="term" value="P:phospholipid catabolic process"/>
    <property type="evidence" value="ECO:0007669"/>
    <property type="project" value="TreeGrafter"/>
</dbReference>
<organism evidence="5 6">
    <name type="scientific">Nannocystis exedens</name>
    <dbReference type="NCBI Taxonomy" id="54"/>
    <lineage>
        <taxon>Bacteria</taxon>
        <taxon>Pseudomonadati</taxon>
        <taxon>Myxococcota</taxon>
        <taxon>Polyangia</taxon>
        <taxon>Nannocystales</taxon>
        <taxon>Nannocystaceae</taxon>
        <taxon>Nannocystis</taxon>
    </lineage>
</organism>
<reference evidence="6" key="1">
    <citation type="submission" date="2016-10" db="EMBL/GenBank/DDBJ databases">
        <authorList>
            <person name="Varghese N."/>
            <person name="Submissions S."/>
        </authorList>
    </citation>
    <scope>NUCLEOTIDE SEQUENCE [LARGE SCALE GENOMIC DNA]</scope>
    <source>
        <strain evidence="6">ATCC 25963</strain>
    </source>
</reference>
<dbReference type="SUPFAM" id="SSF56024">
    <property type="entry name" value="Phospholipase D/nuclease"/>
    <property type="match status" value="2"/>
</dbReference>
<evidence type="ECO:0000256" key="3">
    <source>
        <dbReference type="ARBA" id="ARBA00023098"/>
    </source>
</evidence>
<dbReference type="PANTHER" id="PTHR18896:SF60">
    <property type="entry name" value="PHOSPHOLIPASE D"/>
    <property type="match status" value="1"/>
</dbReference>
<dbReference type="PANTHER" id="PTHR18896">
    <property type="entry name" value="PHOSPHOLIPASE D"/>
    <property type="match status" value="1"/>
</dbReference>
<evidence type="ECO:0000313" key="6">
    <source>
        <dbReference type="Proteomes" id="UP000199400"/>
    </source>
</evidence>
<feature type="domain" description="PLD phosphodiesterase" evidence="4">
    <location>
        <begin position="128"/>
        <end position="155"/>
    </location>
</feature>
<name>A0A1I2GXX4_9BACT</name>
<evidence type="ECO:0000313" key="5">
    <source>
        <dbReference type="EMBL" id="SFF21411.1"/>
    </source>
</evidence>
<protein>
    <submittedName>
        <fullName evidence="5">Phosphatidylserine/phosphatidylglycerophosphate/cardiolipin synthase</fullName>
    </submittedName>
</protein>
<keyword evidence="1" id="KW-0677">Repeat</keyword>
<dbReference type="STRING" id="54.SAMN02745121_07549"/>
<evidence type="ECO:0000259" key="4">
    <source>
        <dbReference type="PROSITE" id="PS50035"/>
    </source>
</evidence>
<proteinExistence type="predicted"/>
<dbReference type="OrthoDB" id="8828485at2"/>
<dbReference type="GO" id="GO:0005886">
    <property type="term" value="C:plasma membrane"/>
    <property type="evidence" value="ECO:0007669"/>
    <property type="project" value="TreeGrafter"/>
</dbReference>
<accession>A0A1I2GXX4</accession>
<dbReference type="PROSITE" id="PS50035">
    <property type="entry name" value="PLD"/>
    <property type="match status" value="2"/>
</dbReference>
<evidence type="ECO:0000256" key="2">
    <source>
        <dbReference type="ARBA" id="ARBA00022801"/>
    </source>
</evidence>
<sequence>MSRRILRPNDTCAAVFRATRGGLLVDGRDYYRALYHAAAGAREHVLFAGWQFDTRVALLRGADAAGARHPVEFLAFLNALCEARPGLQVYILAWDHSLLFSLEREPLALFKLRNHPRVQLCADDVHPLGASHHQKFVVVDRTVAFVGSIDVCCHRWDDRRHDVANELRADSLTGEYPPYHDVQAHVDGPAVDALTEWFCARWQRVCGAPPALGRPPRRRVALPASVPIRVPRVGLARTIPGASEGPTDAVHEHRNLLLAAIAAARRCIYVENQYLSSEAVFLALLRRFARGPRLDVVFMLPQRTHALKERVAIGIRQDHLLDALAAAAVRGGHRFGTYCSVAPATGSTPAAQVYIHSKLFVVDDRFLLVTSANTTNRSMGLDTELGLAWEADAASPSIRRARVGLLAEHSGLAGEEARRLFAPLTGLVRRLDALVAGGRSRLRRHPREEGAGRGDLLGKLLPDDIAVDPGSPIEEVLGRAQEADESEPLIARLTRAWQRIKAGLDPGHERLAKAEGEGRGR</sequence>